<evidence type="ECO:0000313" key="1">
    <source>
        <dbReference type="EMBL" id="CAH2047433.1"/>
    </source>
</evidence>
<proteinExistence type="predicted"/>
<accession>A0AAU9RSY6</accession>
<protein>
    <submittedName>
        <fullName evidence="1">Uncharacterized protein</fullName>
    </submittedName>
</protein>
<name>A0AAU9RSY6_THLAR</name>
<keyword evidence="2" id="KW-1185">Reference proteome</keyword>
<sequence>MTFEVMDPYDNQTKLFQTSIHYTSHNPPKYFVCRPKPDQKGTICFFTALYSRISMGLRPSL</sequence>
<evidence type="ECO:0000313" key="2">
    <source>
        <dbReference type="Proteomes" id="UP000836841"/>
    </source>
</evidence>
<dbReference type="Proteomes" id="UP000836841">
    <property type="component" value="Chromosome 2"/>
</dbReference>
<dbReference type="AlphaFoldDB" id="A0AAU9RSY6"/>
<reference evidence="1 2" key="1">
    <citation type="submission" date="2022-03" db="EMBL/GenBank/DDBJ databases">
        <authorList>
            <person name="Nunn A."/>
            <person name="Chopra R."/>
            <person name="Nunn A."/>
            <person name="Contreras Garrido A."/>
        </authorList>
    </citation>
    <scope>NUCLEOTIDE SEQUENCE [LARGE SCALE GENOMIC DNA]</scope>
</reference>
<dbReference type="EMBL" id="OU466858">
    <property type="protein sequence ID" value="CAH2047433.1"/>
    <property type="molecule type" value="Genomic_DNA"/>
</dbReference>
<gene>
    <name evidence="1" type="ORF">TAV2_LOCUS6360</name>
</gene>
<organism evidence="1 2">
    <name type="scientific">Thlaspi arvense</name>
    <name type="common">Field penny-cress</name>
    <dbReference type="NCBI Taxonomy" id="13288"/>
    <lineage>
        <taxon>Eukaryota</taxon>
        <taxon>Viridiplantae</taxon>
        <taxon>Streptophyta</taxon>
        <taxon>Embryophyta</taxon>
        <taxon>Tracheophyta</taxon>
        <taxon>Spermatophyta</taxon>
        <taxon>Magnoliopsida</taxon>
        <taxon>eudicotyledons</taxon>
        <taxon>Gunneridae</taxon>
        <taxon>Pentapetalae</taxon>
        <taxon>rosids</taxon>
        <taxon>malvids</taxon>
        <taxon>Brassicales</taxon>
        <taxon>Brassicaceae</taxon>
        <taxon>Thlaspideae</taxon>
        <taxon>Thlaspi</taxon>
    </lineage>
</organism>